<protein>
    <submittedName>
        <fullName evidence="3">Type VII secretion protein EccB</fullName>
    </submittedName>
</protein>
<gene>
    <name evidence="3" type="primary">eccB</name>
    <name evidence="3" type="ORF">GRQ65_06240</name>
</gene>
<dbReference type="Gene3D" id="3.30.2390.20">
    <property type="entry name" value="Type VII secretion system EccB, repeat 1 domain"/>
    <property type="match status" value="1"/>
</dbReference>
<reference evidence="3 4" key="1">
    <citation type="submission" date="2019-12" db="EMBL/GenBank/DDBJ databases">
        <authorList>
            <person name="Kun Z."/>
        </authorList>
    </citation>
    <scope>NUCLEOTIDE SEQUENCE [LARGE SCALE GENOMIC DNA]</scope>
    <source>
        <strain evidence="3 4">YIM 123512</strain>
    </source>
</reference>
<keyword evidence="2" id="KW-1133">Transmembrane helix</keyword>
<proteinExistence type="predicted"/>
<dbReference type="PANTHER" id="PTHR40765:SF2">
    <property type="entry name" value="ESX-2 SECRETION SYSTEM ATPASE ECCB2"/>
    <property type="match status" value="1"/>
</dbReference>
<keyword evidence="4" id="KW-1185">Reference proteome</keyword>
<organism evidence="3 4">
    <name type="scientific">Nocardioides flavescens</name>
    <dbReference type="NCBI Taxonomy" id="2691959"/>
    <lineage>
        <taxon>Bacteria</taxon>
        <taxon>Bacillati</taxon>
        <taxon>Actinomycetota</taxon>
        <taxon>Actinomycetes</taxon>
        <taxon>Propionibacteriales</taxon>
        <taxon>Nocardioidaceae</taxon>
        <taxon>Nocardioides</taxon>
    </lineage>
</organism>
<feature type="compositionally biased region" description="Low complexity" evidence="1">
    <location>
        <begin position="468"/>
        <end position="477"/>
    </location>
</feature>
<comment type="caution">
    <text evidence="3">The sequence shown here is derived from an EMBL/GenBank/DDBJ whole genome shotgun (WGS) entry which is preliminary data.</text>
</comment>
<dbReference type="Proteomes" id="UP000473325">
    <property type="component" value="Unassembled WGS sequence"/>
</dbReference>
<dbReference type="AlphaFoldDB" id="A0A6L7EP67"/>
<dbReference type="InterPro" id="IPR044857">
    <property type="entry name" value="T7SS_EccB_R1"/>
</dbReference>
<feature type="transmembrane region" description="Helical" evidence="2">
    <location>
        <begin position="40"/>
        <end position="62"/>
    </location>
</feature>
<dbReference type="NCBIfam" id="TIGR03919">
    <property type="entry name" value="T7SS_EccB"/>
    <property type="match status" value="1"/>
</dbReference>
<dbReference type="InterPro" id="IPR007795">
    <property type="entry name" value="T7SS_EccB"/>
</dbReference>
<evidence type="ECO:0000313" key="3">
    <source>
        <dbReference type="EMBL" id="MXG89147.1"/>
    </source>
</evidence>
<evidence type="ECO:0000256" key="1">
    <source>
        <dbReference type="SAM" id="MobiDB-lite"/>
    </source>
</evidence>
<dbReference type="Pfam" id="PF05108">
    <property type="entry name" value="T7SS_ESX1_EccB"/>
    <property type="match status" value="1"/>
</dbReference>
<keyword evidence="2" id="KW-0472">Membrane</keyword>
<dbReference type="EMBL" id="WUEK01000003">
    <property type="protein sequence ID" value="MXG89147.1"/>
    <property type="molecule type" value="Genomic_DNA"/>
</dbReference>
<dbReference type="PANTHER" id="PTHR40765">
    <property type="entry name" value="ESX-2 SECRETION SYSTEM ATPASE ECCB2"/>
    <property type="match status" value="1"/>
</dbReference>
<sequence length="508" mass="52900">MATKKDLVEAYAFSRRRLVTAFLSGAPGGREVEPSRPGRTVVGGLALAVLLVAGAAIASVLASRTEEDWNQVGLVVSRQQAAPYVILEKSSQPQLIPVINITSAQLILGADLAPTYVDQDVIEDQTPGEPIGIAGAPQTLPRPQQFIESGWTACTDDGRGIAVTVSEDPHVTVADGGGVVVQSEGQFWVVAKSSSDYDLDQARAHRYLLPQSETNDLLLGALGLQSEVDAPTVPQEWLGLFPEGAELSLASFAVDGFGEPLDNPDLPAGAKVGDYVVDPSGDGGAYFTADGKAVPLDAFALQVYANSPVPGRPDAVPEELQTERPPIPSATLPYRDAHWPSTTLEEVRGQVCARLDARHADVPLVDLAGDPDETAAVGDDVDAGLKSVDIDRGRGAFVRSGDWDETTSSSAYVIDPRGQSYALVGGDTVAKLGYDDTEESFVPDSWLKLFSEGVALSTSRALCPPAGPGDAAASAAPTPTPSPTDPSASAGPVDNGAPAGCQQLAETQ</sequence>
<name>A0A6L7EP67_9ACTN</name>
<evidence type="ECO:0000313" key="4">
    <source>
        <dbReference type="Proteomes" id="UP000473325"/>
    </source>
</evidence>
<feature type="region of interest" description="Disordered" evidence="1">
    <location>
        <begin position="461"/>
        <end position="508"/>
    </location>
</feature>
<evidence type="ECO:0000256" key="2">
    <source>
        <dbReference type="SAM" id="Phobius"/>
    </source>
</evidence>
<keyword evidence="2" id="KW-0812">Transmembrane</keyword>
<accession>A0A6L7EP67</accession>
<dbReference type="RefSeq" id="WP_160876271.1">
    <property type="nucleotide sequence ID" value="NZ_WUEK01000003.1"/>
</dbReference>
<dbReference type="GO" id="GO:0005576">
    <property type="term" value="C:extracellular region"/>
    <property type="evidence" value="ECO:0007669"/>
    <property type="project" value="TreeGrafter"/>
</dbReference>